<dbReference type="GO" id="GO:0003964">
    <property type="term" value="F:RNA-directed DNA polymerase activity"/>
    <property type="evidence" value="ECO:0007669"/>
    <property type="project" value="UniProtKB-KW"/>
</dbReference>
<keyword evidence="2" id="KW-0548">Nucleotidyltransferase</keyword>
<feature type="compositionally biased region" description="Polar residues" evidence="1">
    <location>
        <begin position="92"/>
        <end position="105"/>
    </location>
</feature>
<sequence>MHQGSGRNSQHQVERWGIHRRVRAEIQTRMQRCERSSRMHENLRIYARNYQPELIKRLHDKIPKSVDEMMRVTTTFLRGEVAASSRERKKSFSSWKQKGVTFNQRTKTKQWERPDKDSKNRGSLKKGQDAGNTDDTTMAEGSQTKDYPNFFSGVSNLFSALREEDGKEGPMIIEAEMGGHCISPGSQKPNGSCNHANNMAARANIVAGKDRKTKSKENPISSFHSSRNAKIPSDRRNGHIAEQHDDSTRMHNGFRTREDGRKEMCGLLRRNLDVFAWRPTDMTRVPRHIVEHMINIRKGCLPVRQKKRGQAPDRNKEIYEEVEKLVDAKTMKEFHYHSWL</sequence>
<feature type="compositionally biased region" description="Basic and acidic residues" evidence="1">
    <location>
        <begin position="232"/>
        <end position="241"/>
    </location>
</feature>
<accession>A0A699HEJ8</accession>
<dbReference type="AlphaFoldDB" id="A0A699HEJ8"/>
<organism evidence="2">
    <name type="scientific">Tanacetum cinerariifolium</name>
    <name type="common">Dalmatian daisy</name>
    <name type="synonym">Chrysanthemum cinerariifolium</name>
    <dbReference type="NCBI Taxonomy" id="118510"/>
    <lineage>
        <taxon>Eukaryota</taxon>
        <taxon>Viridiplantae</taxon>
        <taxon>Streptophyta</taxon>
        <taxon>Embryophyta</taxon>
        <taxon>Tracheophyta</taxon>
        <taxon>Spermatophyta</taxon>
        <taxon>Magnoliopsida</taxon>
        <taxon>eudicotyledons</taxon>
        <taxon>Gunneridae</taxon>
        <taxon>Pentapetalae</taxon>
        <taxon>asterids</taxon>
        <taxon>campanulids</taxon>
        <taxon>Asterales</taxon>
        <taxon>Asteraceae</taxon>
        <taxon>Asteroideae</taxon>
        <taxon>Anthemideae</taxon>
        <taxon>Anthemidinae</taxon>
        <taxon>Tanacetum</taxon>
    </lineage>
</organism>
<evidence type="ECO:0000313" key="2">
    <source>
        <dbReference type="EMBL" id="GEX96593.1"/>
    </source>
</evidence>
<feature type="region of interest" description="Disordered" evidence="1">
    <location>
        <begin position="208"/>
        <end position="241"/>
    </location>
</feature>
<feature type="compositionally biased region" description="Polar residues" evidence="1">
    <location>
        <begin position="130"/>
        <end position="147"/>
    </location>
</feature>
<name>A0A699HEJ8_TANCI</name>
<evidence type="ECO:0000256" key="1">
    <source>
        <dbReference type="SAM" id="MobiDB-lite"/>
    </source>
</evidence>
<reference evidence="2" key="1">
    <citation type="journal article" date="2019" name="Sci. Rep.">
        <title>Draft genome of Tanacetum cinerariifolium, the natural source of mosquito coil.</title>
        <authorList>
            <person name="Yamashiro T."/>
            <person name="Shiraishi A."/>
            <person name="Satake H."/>
            <person name="Nakayama K."/>
        </authorList>
    </citation>
    <scope>NUCLEOTIDE SEQUENCE</scope>
</reference>
<feature type="region of interest" description="Disordered" evidence="1">
    <location>
        <begin position="81"/>
        <end position="147"/>
    </location>
</feature>
<keyword evidence="2" id="KW-0808">Transferase</keyword>
<protein>
    <submittedName>
        <fullName evidence="2">Reverse transcriptase domain-containing protein</fullName>
    </submittedName>
</protein>
<proteinExistence type="predicted"/>
<gene>
    <name evidence="2" type="ORF">Tci_368568</name>
</gene>
<feature type="compositionally biased region" description="Polar residues" evidence="1">
    <location>
        <begin position="218"/>
        <end position="228"/>
    </location>
</feature>
<feature type="compositionally biased region" description="Basic and acidic residues" evidence="1">
    <location>
        <begin position="109"/>
        <end position="120"/>
    </location>
</feature>
<dbReference type="EMBL" id="BKCJ010142210">
    <property type="protein sequence ID" value="GEX96593.1"/>
    <property type="molecule type" value="Genomic_DNA"/>
</dbReference>
<keyword evidence="2" id="KW-0695">RNA-directed DNA polymerase</keyword>
<comment type="caution">
    <text evidence="2">The sequence shown here is derived from an EMBL/GenBank/DDBJ whole genome shotgun (WGS) entry which is preliminary data.</text>
</comment>